<dbReference type="InterPro" id="IPR050471">
    <property type="entry name" value="AB_hydrolase"/>
</dbReference>
<dbReference type="EMBL" id="SRPY01000596">
    <property type="protein sequence ID" value="KAG5920727.1"/>
    <property type="molecule type" value="Genomic_DNA"/>
</dbReference>
<dbReference type="Proteomes" id="UP000811619">
    <property type="component" value="Unassembled WGS sequence"/>
</dbReference>
<evidence type="ECO:0000313" key="3">
    <source>
        <dbReference type="Proteomes" id="UP000811619"/>
    </source>
</evidence>
<dbReference type="PRINTS" id="PR00111">
    <property type="entry name" value="ABHYDROLASE"/>
</dbReference>
<dbReference type="Pfam" id="PF00561">
    <property type="entry name" value="Abhydrolase_1"/>
    <property type="match status" value="1"/>
</dbReference>
<name>A0A8K0J5M8_9HYPO</name>
<dbReference type="Gene3D" id="3.40.50.1820">
    <property type="entry name" value="alpha/beta hydrolase"/>
    <property type="match status" value="1"/>
</dbReference>
<dbReference type="PANTHER" id="PTHR43433:SF5">
    <property type="entry name" value="AB HYDROLASE-1 DOMAIN-CONTAINING PROTEIN"/>
    <property type="match status" value="1"/>
</dbReference>
<feature type="domain" description="AB hydrolase-1" evidence="1">
    <location>
        <begin position="45"/>
        <end position="318"/>
    </location>
</feature>
<dbReference type="InterPro" id="IPR029058">
    <property type="entry name" value="AB_hydrolase_fold"/>
</dbReference>
<keyword evidence="3" id="KW-1185">Reference proteome</keyword>
<evidence type="ECO:0000313" key="2">
    <source>
        <dbReference type="EMBL" id="KAG5920727.1"/>
    </source>
</evidence>
<dbReference type="AlphaFoldDB" id="A0A8K0J5M8"/>
<comment type="caution">
    <text evidence="2">The sequence shown here is derived from an EMBL/GenBank/DDBJ whole genome shotgun (WGS) entry which is preliminary data.</text>
</comment>
<dbReference type="PANTHER" id="PTHR43433">
    <property type="entry name" value="HYDROLASE, ALPHA/BETA FOLD FAMILY PROTEIN"/>
    <property type="match status" value="1"/>
</dbReference>
<proteinExistence type="predicted"/>
<gene>
    <name evidence="2" type="ORF">E4U42_006088</name>
</gene>
<sequence length="337" mass="37046">MLHRAYGTAVWGLEPHSCGKAAVAEGRGGPLDLYWEVHGEGPTKILLVLGLGGTLSAWQIQTLYFGHTHGDKYSVLVFDNRGIGRSDAPLARYTTSDMARDAVDLLDHLGWTSPRQVNVVGISLGGMIAQELACLIPDRLQSLSLICTSAHVQSGKPFPQSVWSRLKLFRPKSEDEAIRDTACIVFPLSFLTAADDSVVLPSPRTTPRCRPADTPDGEYARFDSHFQRFQALELRKRHNGGHYTRTGFFCQLAAAAGHRKSPAQLAKMAAEVGRDRILVMHGANDEMIPVANAQRLISALEPGVSLIVDGLGHAPILERSVWFNEYMEERLAQWAKL</sequence>
<organism evidence="2 3">
    <name type="scientific">Claviceps africana</name>
    <dbReference type="NCBI Taxonomy" id="83212"/>
    <lineage>
        <taxon>Eukaryota</taxon>
        <taxon>Fungi</taxon>
        <taxon>Dikarya</taxon>
        <taxon>Ascomycota</taxon>
        <taxon>Pezizomycotina</taxon>
        <taxon>Sordariomycetes</taxon>
        <taxon>Hypocreomycetidae</taxon>
        <taxon>Hypocreales</taxon>
        <taxon>Clavicipitaceae</taxon>
        <taxon>Claviceps</taxon>
    </lineage>
</organism>
<dbReference type="SUPFAM" id="SSF53474">
    <property type="entry name" value="alpha/beta-Hydrolases"/>
    <property type="match status" value="1"/>
</dbReference>
<reference evidence="2" key="1">
    <citation type="journal article" date="2020" name="bioRxiv">
        <title>Whole genome comparisons of ergot fungi reveals the divergence and evolution of species within the genus Claviceps are the result of varying mechanisms driving genome evolution and host range expansion.</title>
        <authorList>
            <person name="Wyka S.A."/>
            <person name="Mondo S.J."/>
            <person name="Liu M."/>
            <person name="Dettman J."/>
            <person name="Nalam V."/>
            <person name="Broders K.D."/>
        </authorList>
    </citation>
    <scope>NUCLEOTIDE SEQUENCE</scope>
    <source>
        <strain evidence="2">CCC 489</strain>
    </source>
</reference>
<dbReference type="OrthoDB" id="19657at2759"/>
<evidence type="ECO:0000259" key="1">
    <source>
        <dbReference type="Pfam" id="PF00561"/>
    </source>
</evidence>
<accession>A0A8K0J5M8</accession>
<protein>
    <recommendedName>
        <fullName evidence="1">AB hydrolase-1 domain-containing protein</fullName>
    </recommendedName>
</protein>
<dbReference type="InterPro" id="IPR000073">
    <property type="entry name" value="AB_hydrolase_1"/>
</dbReference>